<dbReference type="Gene3D" id="3.40.30.10">
    <property type="entry name" value="Glutaredoxin"/>
    <property type="match status" value="1"/>
</dbReference>
<dbReference type="SFLD" id="SFLDG01152">
    <property type="entry name" value="Main.3:_Omega-_and_Tau-like"/>
    <property type="match status" value="1"/>
</dbReference>
<dbReference type="OrthoDB" id="4951845at2759"/>
<dbReference type="AlphaFoldDB" id="A0A9J5W1E8"/>
<evidence type="ECO:0000256" key="3">
    <source>
        <dbReference type="ARBA" id="ARBA00047960"/>
    </source>
</evidence>
<dbReference type="GO" id="GO:0006749">
    <property type="term" value="P:glutathione metabolic process"/>
    <property type="evidence" value="ECO:0007669"/>
    <property type="project" value="InterPro"/>
</dbReference>
<evidence type="ECO:0000259" key="6">
    <source>
        <dbReference type="PROSITE" id="PS50405"/>
    </source>
</evidence>
<dbReference type="Pfam" id="PF02798">
    <property type="entry name" value="GST_N"/>
    <property type="match status" value="1"/>
</dbReference>
<comment type="catalytic activity">
    <reaction evidence="3">
        <text>RX + glutathione = an S-substituted glutathione + a halide anion + H(+)</text>
        <dbReference type="Rhea" id="RHEA:16437"/>
        <dbReference type="ChEBI" id="CHEBI:15378"/>
        <dbReference type="ChEBI" id="CHEBI:16042"/>
        <dbReference type="ChEBI" id="CHEBI:17792"/>
        <dbReference type="ChEBI" id="CHEBI:57925"/>
        <dbReference type="ChEBI" id="CHEBI:90779"/>
        <dbReference type="EC" id="2.5.1.18"/>
    </reaction>
</comment>
<dbReference type="FunFam" id="3.40.30.10:FF:000014">
    <property type="entry name" value="Tau class glutathione S-transferase"/>
    <property type="match status" value="1"/>
</dbReference>
<dbReference type="InterPro" id="IPR004046">
    <property type="entry name" value="GST_C"/>
</dbReference>
<protein>
    <recommendedName>
        <fullName evidence="1">glutathione transferase</fullName>
        <ecNumber evidence="1">2.5.1.18</ecNumber>
    </recommendedName>
</protein>
<evidence type="ECO:0000256" key="1">
    <source>
        <dbReference type="ARBA" id="ARBA00012452"/>
    </source>
</evidence>
<dbReference type="EC" id="2.5.1.18" evidence="1"/>
<dbReference type="EMBL" id="JACXVP010000012">
    <property type="protein sequence ID" value="KAG5569274.1"/>
    <property type="molecule type" value="Genomic_DNA"/>
</dbReference>
<reference evidence="7 8" key="1">
    <citation type="submission" date="2020-09" db="EMBL/GenBank/DDBJ databases">
        <title>De no assembly of potato wild relative species, Solanum commersonii.</title>
        <authorList>
            <person name="Cho K."/>
        </authorList>
    </citation>
    <scope>NUCLEOTIDE SEQUENCE [LARGE SCALE GENOMIC DNA]</scope>
    <source>
        <strain evidence="7">LZ3.2</strain>
        <tissue evidence="7">Leaf</tissue>
    </source>
</reference>
<dbReference type="InterPro" id="IPR045074">
    <property type="entry name" value="GST_C_Tau"/>
</dbReference>
<dbReference type="InterPro" id="IPR010987">
    <property type="entry name" value="Glutathione-S-Trfase_C-like"/>
</dbReference>
<feature type="domain" description="GST C-terminal" evidence="6">
    <location>
        <begin position="232"/>
        <end position="356"/>
    </location>
</feature>
<dbReference type="GO" id="GO:0004364">
    <property type="term" value="F:glutathione transferase activity"/>
    <property type="evidence" value="ECO:0007669"/>
    <property type="project" value="UniProtKB-EC"/>
</dbReference>
<dbReference type="Pfam" id="PF00043">
    <property type="entry name" value="GST_C"/>
    <property type="match status" value="2"/>
</dbReference>
<evidence type="ECO:0000256" key="2">
    <source>
        <dbReference type="ARBA" id="ARBA00022679"/>
    </source>
</evidence>
<dbReference type="CDD" id="cd03058">
    <property type="entry name" value="GST_N_Tau"/>
    <property type="match status" value="1"/>
</dbReference>
<dbReference type="SFLD" id="SFLDG00358">
    <property type="entry name" value="Main_(cytGST)"/>
    <property type="match status" value="1"/>
</dbReference>
<dbReference type="InterPro" id="IPR045073">
    <property type="entry name" value="Omega/Tau-like"/>
</dbReference>
<dbReference type="PANTHER" id="PTHR11260">
    <property type="entry name" value="GLUTATHIONE S-TRANSFERASE, GST, SUPERFAMILY, GST DOMAIN CONTAINING"/>
    <property type="match status" value="1"/>
</dbReference>
<comment type="similarity">
    <text evidence="4">Belongs to the GST superfamily.</text>
</comment>
<dbReference type="InterPro" id="IPR004045">
    <property type="entry name" value="Glutathione_S-Trfase_N"/>
</dbReference>
<dbReference type="PROSITE" id="PS50405">
    <property type="entry name" value="GST_CTER"/>
    <property type="match status" value="2"/>
</dbReference>
<dbReference type="Proteomes" id="UP000824120">
    <property type="component" value="Chromosome 12"/>
</dbReference>
<keyword evidence="8" id="KW-1185">Reference proteome</keyword>
<dbReference type="GO" id="GO:0005737">
    <property type="term" value="C:cytoplasm"/>
    <property type="evidence" value="ECO:0007669"/>
    <property type="project" value="TreeGrafter"/>
</dbReference>
<accession>A0A9J5W1E8</accession>
<dbReference type="CDD" id="cd03185">
    <property type="entry name" value="GST_C_Tau"/>
    <property type="match status" value="2"/>
</dbReference>
<dbReference type="PROSITE" id="PS50404">
    <property type="entry name" value="GST_NTER"/>
    <property type="match status" value="1"/>
</dbReference>
<dbReference type="SUPFAM" id="SSF52833">
    <property type="entry name" value="Thioredoxin-like"/>
    <property type="match status" value="1"/>
</dbReference>
<gene>
    <name evidence="7" type="ORF">H5410_059040</name>
</gene>
<name>A0A9J5W1E8_SOLCO</name>
<feature type="domain" description="GST C-terminal" evidence="6">
    <location>
        <begin position="91"/>
        <end position="216"/>
    </location>
</feature>
<evidence type="ECO:0000313" key="8">
    <source>
        <dbReference type="Proteomes" id="UP000824120"/>
    </source>
</evidence>
<sequence>MTQEEEEVVLLDYWPSPFGTMARIALVEKGVNYIHKFEDLSKKSPLLLEMNPVHHKIPVLVHKGKSICESNIIIQYIDEIWKNNFPLLPSEPYQRAKARFLVDFINKKVHGSSIKVWMGQSEEQEDGKKELVEWSKFLEEELGDKLYFGGDVFGFVDIALVPFYNWFIVFKTFANFNTIEIECPKLVMWGERCLKRDSVSKSLPTSDQVYQAYLEFKKDEVWKDKSPLMPSDPYKRAQARFWADFIDKKIYENGKRIWTTKGEDQEAAKKEFIELLKLLEGELGDKPYFNGENFGFVDLALIPFYSWFPTFEKFGNFNIEKECPKFVAWANKCIHKDSVSKSLAEPNKVYEYVLKFKQQLGLP</sequence>
<dbReference type="Gene3D" id="1.20.1050.10">
    <property type="match status" value="2"/>
</dbReference>
<dbReference type="InterPro" id="IPR036249">
    <property type="entry name" value="Thioredoxin-like_sf"/>
</dbReference>
<dbReference type="FunFam" id="1.20.1050.10:FF:000018">
    <property type="entry name" value="Glutathione S-transferase U20"/>
    <property type="match status" value="1"/>
</dbReference>
<dbReference type="InterPro" id="IPR040079">
    <property type="entry name" value="Glutathione_S-Trfase"/>
</dbReference>
<feature type="domain" description="GST N-terminal" evidence="5">
    <location>
        <begin position="6"/>
        <end position="85"/>
    </location>
</feature>
<evidence type="ECO:0000259" key="5">
    <source>
        <dbReference type="PROSITE" id="PS50404"/>
    </source>
</evidence>
<dbReference type="SUPFAM" id="SSF47616">
    <property type="entry name" value="GST C-terminal domain-like"/>
    <property type="match status" value="2"/>
</dbReference>
<dbReference type="PANTHER" id="PTHR11260:SF519">
    <property type="entry name" value="GLUTATHIONE TRANSFERASE"/>
    <property type="match status" value="1"/>
</dbReference>
<proteinExistence type="inferred from homology"/>
<dbReference type="InterPro" id="IPR036282">
    <property type="entry name" value="Glutathione-S-Trfase_C_sf"/>
</dbReference>
<dbReference type="SFLD" id="SFLDS00019">
    <property type="entry name" value="Glutathione_Transferase_(cytos"/>
    <property type="match status" value="1"/>
</dbReference>
<evidence type="ECO:0000256" key="4">
    <source>
        <dbReference type="RuleBase" id="RU003494"/>
    </source>
</evidence>
<keyword evidence="2" id="KW-0808">Transferase</keyword>
<organism evidence="7 8">
    <name type="scientific">Solanum commersonii</name>
    <name type="common">Commerson's wild potato</name>
    <name type="synonym">Commerson's nightshade</name>
    <dbReference type="NCBI Taxonomy" id="4109"/>
    <lineage>
        <taxon>Eukaryota</taxon>
        <taxon>Viridiplantae</taxon>
        <taxon>Streptophyta</taxon>
        <taxon>Embryophyta</taxon>
        <taxon>Tracheophyta</taxon>
        <taxon>Spermatophyta</taxon>
        <taxon>Magnoliopsida</taxon>
        <taxon>eudicotyledons</taxon>
        <taxon>Gunneridae</taxon>
        <taxon>Pentapetalae</taxon>
        <taxon>asterids</taxon>
        <taxon>lamiids</taxon>
        <taxon>Solanales</taxon>
        <taxon>Solanaceae</taxon>
        <taxon>Solanoideae</taxon>
        <taxon>Solaneae</taxon>
        <taxon>Solanum</taxon>
    </lineage>
</organism>
<evidence type="ECO:0000313" key="7">
    <source>
        <dbReference type="EMBL" id="KAG5569274.1"/>
    </source>
</evidence>
<comment type="caution">
    <text evidence="7">The sequence shown here is derived from an EMBL/GenBank/DDBJ whole genome shotgun (WGS) entry which is preliminary data.</text>
</comment>